<name>A0A224XX54_9HEMI</name>
<evidence type="ECO:0000256" key="13">
    <source>
        <dbReference type="ARBA" id="ARBA00045772"/>
    </source>
</evidence>
<evidence type="ECO:0000313" key="16">
    <source>
        <dbReference type="EMBL" id="JAW15854.1"/>
    </source>
</evidence>
<comment type="similarity">
    <text evidence="9">Belongs to the SPTSS family. SPTSSB subfamily.</text>
</comment>
<evidence type="ECO:0000256" key="12">
    <source>
        <dbReference type="ARBA" id="ARBA00042334"/>
    </source>
</evidence>
<comment type="subunit">
    <text evidence="14">Component of the serine palmitoyltransferase (SPT) complex, which is composed of SPTLC1, SPTLC2 or SPTLC3 and SPTSSA or SPTSSB. The heterodimer consisting of SPTLC1 and SPTLC2/SPTLC3 forms the catalytic core of the enzyme, while SPTSSA or SPTSSB subunits determine substrate specificity. SPT also interacts with ORMDL proteins, especially ORMDL3, which negatively regulate SPT activity in the presence of ceramides.</text>
</comment>
<evidence type="ECO:0000256" key="1">
    <source>
        <dbReference type="ARBA" id="ARBA00004477"/>
    </source>
</evidence>
<dbReference type="Pfam" id="PF11779">
    <property type="entry name" value="SPT_ssu-like"/>
    <property type="match status" value="1"/>
</dbReference>
<feature type="transmembrane region" description="Helical" evidence="15">
    <location>
        <begin position="38"/>
        <end position="58"/>
    </location>
</feature>
<keyword evidence="6 15" id="KW-1133">Transmembrane helix</keyword>
<accession>A0A224XX54</accession>
<dbReference type="GO" id="GO:0016740">
    <property type="term" value="F:transferase activity"/>
    <property type="evidence" value="ECO:0007669"/>
    <property type="project" value="UniProtKB-KW"/>
</dbReference>
<evidence type="ECO:0000256" key="2">
    <source>
        <dbReference type="ARBA" id="ARBA00005189"/>
    </source>
</evidence>
<sequence length="75" mass="8920">MASLTTMFNNVRSTLAYWFLQYELVTCTYMFEPWEKLLFHTTTLFLISLVTYSSITYLPTYTLSLWSNVTSWLQP</sequence>
<dbReference type="EMBL" id="GFTR01000572">
    <property type="protein sequence ID" value="JAW15854.1"/>
    <property type="molecule type" value="Transcribed_RNA"/>
</dbReference>
<evidence type="ECO:0000256" key="15">
    <source>
        <dbReference type="SAM" id="Phobius"/>
    </source>
</evidence>
<keyword evidence="5" id="KW-0746">Sphingolipid metabolism</keyword>
<dbReference type="InterPro" id="IPR024512">
    <property type="entry name" value="Ser_palmitoyltrfase_ssu-like"/>
</dbReference>
<evidence type="ECO:0000256" key="5">
    <source>
        <dbReference type="ARBA" id="ARBA00022919"/>
    </source>
</evidence>
<proteinExistence type="inferred from homology"/>
<dbReference type="PANTHER" id="PTHR28612">
    <property type="entry name" value="SERINE PALMITOYLTRANSFERASE SMALL SUBUNIT B"/>
    <property type="match status" value="1"/>
</dbReference>
<comment type="function">
    <text evidence="13">Component of the serine palmitoyltransferase multisubunit enzyme (SPT) that catalyzes the initial and rate-limiting step in sphingolipid biosynthesis by condensing L-serine and activated acyl-CoA (most commonly palmitoyl-CoA) to form long-chain bases. The SPT complex is composed of SPTLC1, SPTLC2 or SPTLC3 and SPTSSA or SPTSSB. Within this complex, the heterodimer consisting of SPTLC1 and SPTLC2/SPTLC3 forms the catalytic core. Within the SPT complex, SPTSSB stimulates the catalytic activity and plays a role in substrate specificity. SPT complexes with this subunit showing a preference for longer acyl-CoAs. The SPTLC1-SPTLC2-SPTSSB complex shows a strong preference for C18-CoA substrate, while the SPTLC1-SPTLC3-SPTSSB isozyme displays an ability to use a broader range of acyl-CoAs, without apparent preference.</text>
</comment>
<comment type="subcellular location">
    <subcellularLocation>
        <location evidence="1">Endoplasmic reticulum membrane</location>
        <topology evidence="1">Multi-pass membrane protein</topology>
    </subcellularLocation>
</comment>
<protein>
    <recommendedName>
        <fullName evidence="10">Serine palmitoyltransferase small subunit B</fullName>
    </recommendedName>
    <alternativeName>
        <fullName evidence="12">Protein ADMP</fullName>
    </alternativeName>
    <alternativeName>
        <fullName evidence="11">Small subunit of serine palmitoyltransferase B</fullName>
    </alternativeName>
</protein>
<organism evidence="16">
    <name type="scientific">Panstrongylus lignarius</name>
    <dbReference type="NCBI Taxonomy" id="156445"/>
    <lineage>
        <taxon>Eukaryota</taxon>
        <taxon>Metazoa</taxon>
        <taxon>Ecdysozoa</taxon>
        <taxon>Arthropoda</taxon>
        <taxon>Hexapoda</taxon>
        <taxon>Insecta</taxon>
        <taxon>Pterygota</taxon>
        <taxon>Neoptera</taxon>
        <taxon>Paraneoptera</taxon>
        <taxon>Hemiptera</taxon>
        <taxon>Heteroptera</taxon>
        <taxon>Panheteroptera</taxon>
        <taxon>Cimicomorpha</taxon>
        <taxon>Reduviidae</taxon>
        <taxon>Triatominae</taxon>
        <taxon>Panstrongylus</taxon>
    </lineage>
</organism>
<evidence type="ECO:0000256" key="4">
    <source>
        <dbReference type="ARBA" id="ARBA00022824"/>
    </source>
</evidence>
<reference evidence="16" key="1">
    <citation type="journal article" date="2018" name="PLoS Negl. Trop. Dis.">
        <title>An insight into the salivary gland and fat body transcriptome of Panstrongylus lignarius (Hemiptera: Heteroptera), the main vector of Chagas disease in Peru.</title>
        <authorList>
            <person name="Nevoa J.C."/>
            <person name="Mendes M.T."/>
            <person name="da Silva M.V."/>
            <person name="Soares S.C."/>
            <person name="Oliveira C.J.F."/>
            <person name="Ribeiro J.M.C."/>
        </authorList>
    </citation>
    <scope>NUCLEOTIDE SEQUENCE</scope>
</reference>
<evidence type="ECO:0000256" key="14">
    <source>
        <dbReference type="ARBA" id="ARBA00046416"/>
    </source>
</evidence>
<comment type="pathway">
    <text evidence="2">Lipid metabolism.</text>
</comment>
<dbReference type="AlphaFoldDB" id="A0A224XX54"/>
<keyword evidence="3 15" id="KW-0812">Transmembrane</keyword>
<evidence type="ECO:0000256" key="6">
    <source>
        <dbReference type="ARBA" id="ARBA00022989"/>
    </source>
</evidence>
<dbReference type="PANTHER" id="PTHR28612:SF1">
    <property type="entry name" value="SERINE PALMITOYLTRANSFERASE SMALL SUBUNIT B"/>
    <property type="match status" value="1"/>
</dbReference>
<keyword evidence="8 15" id="KW-0472">Membrane</keyword>
<dbReference type="GO" id="GO:0005789">
    <property type="term" value="C:endoplasmic reticulum membrane"/>
    <property type="evidence" value="ECO:0007669"/>
    <property type="project" value="UniProtKB-SubCell"/>
</dbReference>
<evidence type="ECO:0000256" key="8">
    <source>
        <dbReference type="ARBA" id="ARBA00023136"/>
    </source>
</evidence>
<dbReference type="GO" id="GO:0006665">
    <property type="term" value="P:sphingolipid metabolic process"/>
    <property type="evidence" value="ECO:0007669"/>
    <property type="project" value="UniProtKB-KW"/>
</dbReference>
<evidence type="ECO:0000256" key="9">
    <source>
        <dbReference type="ARBA" id="ARBA00038059"/>
    </source>
</evidence>
<evidence type="ECO:0000256" key="11">
    <source>
        <dbReference type="ARBA" id="ARBA00041982"/>
    </source>
</evidence>
<evidence type="ECO:0000256" key="7">
    <source>
        <dbReference type="ARBA" id="ARBA00023098"/>
    </source>
</evidence>
<keyword evidence="16" id="KW-0808">Transferase</keyword>
<evidence type="ECO:0000256" key="3">
    <source>
        <dbReference type="ARBA" id="ARBA00022692"/>
    </source>
</evidence>
<keyword evidence="7" id="KW-0443">Lipid metabolism</keyword>
<keyword evidence="4" id="KW-0256">Endoplasmic reticulum</keyword>
<evidence type="ECO:0000256" key="10">
    <source>
        <dbReference type="ARBA" id="ARBA00041140"/>
    </source>
</evidence>